<feature type="region of interest" description="Disordered" evidence="1">
    <location>
        <begin position="16"/>
        <end position="39"/>
    </location>
</feature>
<organism evidence="2 3">
    <name type="scientific">Allacma fusca</name>
    <dbReference type="NCBI Taxonomy" id="39272"/>
    <lineage>
        <taxon>Eukaryota</taxon>
        <taxon>Metazoa</taxon>
        <taxon>Ecdysozoa</taxon>
        <taxon>Arthropoda</taxon>
        <taxon>Hexapoda</taxon>
        <taxon>Collembola</taxon>
        <taxon>Symphypleona</taxon>
        <taxon>Sminthuridae</taxon>
        <taxon>Allacma</taxon>
    </lineage>
</organism>
<dbReference type="Proteomes" id="UP000708208">
    <property type="component" value="Unassembled WGS sequence"/>
</dbReference>
<feature type="non-terminal residue" evidence="2">
    <location>
        <position position="39"/>
    </location>
</feature>
<keyword evidence="3" id="KW-1185">Reference proteome</keyword>
<accession>A0A8J2KF30</accession>
<protein>
    <submittedName>
        <fullName evidence="2">Uncharacterized protein</fullName>
    </submittedName>
</protein>
<evidence type="ECO:0000256" key="1">
    <source>
        <dbReference type="SAM" id="MobiDB-lite"/>
    </source>
</evidence>
<evidence type="ECO:0000313" key="3">
    <source>
        <dbReference type="Proteomes" id="UP000708208"/>
    </source>
</evidence>
<feature type="non-terminal residue" evidence="2">
    <location>
        <position position="1"/>
    </location>
</feature>
<gene>
    <name evidence="2" type="ORF">AFUS01_LOCUS14256</name>
</gene>
<evidence type="ECO:0000313" key="2">
    <source>
        <dbReference type="EMBL" id="CAG7725290.1"/>
    </source>
</evidence>
<sequence length="39" mass="4736">KILDLKESLDNERTLRDKYKSKSKNLNQKLRKFQQDKSV</sequence>
<name>A0A8J2KF30_9HEXA</name>
<comment type="caution">
    <text evidence="2">The sequence shown here is derived from an EMBL/GenBank/DDBJ whole genome shotgun (WGS) entry which is preliminary data.</text>
</comment>
<dbReference type="AlphaFoldDB" id="A0A8J2KF30"/>
<reference evidence="2" key="1">
    <citation type="submission" date="2021-06" db="EMBL/GenBank/DDBJ databases">
        <authorList>
            <person name="Hodson N. C."/>
            <person name="Mongue J. A."/>
            <person name="Jaron S. K."/>
        </authorList>
    </citation>
    <scope>NUCLEOTIDE SEQUENCE</scope>
</reference>
<proteinExistence type="predicted"/>
<dbReference type="EMBL" id="CAJVCH010119957">
    <property type="protein sequence ID" value="CAG7725290.1"/>
    <property type="molecule type" value="Genomic_DNA"/>
</dbReference>